<dbReference type="PRINTS" id="PR00094">
    <property type="entry name" value="ADENYLTKNASE"/>
</dbReference>
<dbReference type="Pfam" id="PF00406">
    <property type="entry name" value="ADK"/>
    <property type="match status" value="1"/>
</dbReference>
<evidence type="ECO:0000256" key="5">
    <source>
        <dbReference type="RuleBase" id="RU003330"/>
    </source>
</evidence>
<keyword evidence="2 5" id="KW-0808">Transferase</keyword>
<dbReference type="GO" id="GO:0004017">
    <property type="term" value="F:AMP kinase activity"/>
    <property type="evidence" value="ECO:0007669"/>
    <property type="project" value="InterPro"/>
</dbReference>
<dbReference type="RefSeq" id="XP_013252182.1">
    <property type="nucleotide sequence ID" value="XM_013396728.1"/>
</dbReference>
<dbReference type="InterPro" id="IPR000850">
    <property type="entry name" value="Adenylat/UMP-CMP_kin"/>
</dbReference>
<dbReference type="InterPro" id="IPR007862">
    <property type="entry name" value="Adenylate_kinase_lid-dom"/>
</dbReference>
<accession>U6GB09</accession>
<dbReference type="VEuPathDB" id="ToxoDB:EAH_00024950"/>
<dbReference type="HAMAP" id="MF_00235">
    <property type="entry name" value="Adenylate_kinase_Adk"/>
    <property type="match status" value="1"/>
</dbReference>
<dbReference type="OrthoDB" id="439792at2759"/>
<evidence type="ECO:0000256" key="4">
    <source>
        <dbReference type="ARBA" id="ARBA00022777"/>
    </source>
</evidence>
<dbReference type="Proteomes" id="UP000018050">
    <property type="component" value="Unassembled WGS sequence"/>
</dbReference>
<sequence length="169" mass="18998">MAAGQLVPDDLVLQLLSERIKSPECSRGFILDGYPRNQEQAKALDKLLASQKQKLDGVVFFDTPEETLVQRICGRRIHPASGRVYHTVFRPPKVPGKDDVTGEDLVQRKDDNEETLKKRLQVFNSQTVPLVSRYEKQGLLQRIDGSLPAAAVSDQLYAFVQKRSHSSKP</sequence>
<proteinExistence type="inferred from homology"/>
<evidence type="ECO:0000313" key="7">
    <source>
        <dbReference type="EMBL" id="CDI77461.1"/>
    </source>
</evidence>
<dbReference type="CDD" id="cd01428">
    <property type="entry name" value="ADK"/>
    <property type="match status" value="1"/>
</dbReference>
<dbReference type="Gene3D" id="3.40.50.300">
    <property type="entry name" value="P-loop containing nucleotide triphosphate hydrolases"/>
    <property type="match status" value="1"/>
</dbReference>
<dbReference type="SUPFAM" id="SSF57774">
    <property type="entry name" value="Microbial and mitochondrial ADK, insert 'zinc finger' domain"/>
    <property type="match status" value="1"/>
</dbReference>
<dbReference type="GeneID" id="25270565"/>
<keyword evidence="3" id="KW-0547">Nucleotide-binding</keyword>
<evidence type="ECO:0000256" key="1">
    <source>
        <dbReference type="ARBA" id="ARBA00007220"/>
    </source>
</evidence>
<dbReference type="InterPro" id="IPR027417">
    <property type="entry name" value="P-loop_NTPase"/>
</dbReference>
<dbReference type="NCBIfam" id="TIGR01351">
    <property type="entry name" value="adk"/>
    <property type="match status" value="1"/>
</dbReference>
<evidence type="ECO:0000256" key="2">
    <source>
        <dbReference type="ARBA" id="ARBA00022679"/>
    </source>
</evidence>
<keyword evidence="8" id="KW-1185">Reference proteome</keyword>
<dbReference type="Pfam" id="PF05191">
    <property type="entry name" value="ADK_lid"/>
    <property type="match status" value="1"/>
</dbReference>
<comment type="similarity">
    <text evidence="1 5">Belongs to the adenylate kinase family.</text>
</comment>
<evidence type="ECO:0000256" key="3">
    <source>
        <dbReference type="ARBA" id="ARBA00022741"/>
    </source>
</evidence>
<reference evidence="7" key="1">
    <citation type="submission" date="2013-10" db="EMBL/GenBank/DDBJ databases">
        <title>Genomic analysis of the causative agents of coccidiosis in chickens.</title>
        <authorList>
            <person name="Reid A.J."/>
            <person name="Blake D."/>
            <person name="Billington K."/>
            <person name="Browne H."/>
            <person name="Dunn M."/>
            <person name="Hung S."/>
            <person name="Kawahara F."/>
            <person name="Miranda-Saavedra D."/>
            <person name="Mourier T."/>
            <person name="Nagra H."/>
            <person name="Otto T.D."/>
            <person name="Rawlings N."/>
            <person name="Sanchez A."/>
            <person name="Sanders M."/>
            <person name="Subramaniam C."/>
            <person name="Tay Y."/>
            <person name="Dear P."/>
            <person name="Doerig C."/>
            <person name="Gruber A."/>
            <person name="Parkinson J."/>
            <person name="Shirley M."/>
            <person name="Wan K.L."/>
            <person name="Berriman M."/>
            <person name="Tomley F."/>
            <person name="Pain A."/>
        </authorList>
    </citation>
    <scope>NUCLEOTIDE SEQUENCE</scope>
    <source>
        <strain evidence="7">Houghton</strain>
    </source>
</reference>
<dbReference type="AlphaFoldDB" id="U6GB09"/>
<feature type="domain" description="Adenylate kinase active site lid" evidence="6">
    <location>
        <begin position="75"/>
        <end position="110"/>
    </location>
</feature>
<gene>
    <name evidence="7" type="ORF">EAH_00024950</name>
</gene>
<dbReference type="PANTHER" id="PTHR23359">
    <property type="entry name" value="NUCLEOTIDE KINASE"/>
    <property type="match status" value="1"/>
</dbReference>
<dbReference type="EMBL" id="HG670675">
    <property type="protein sequence ID" value="CDI77461.1"/>
    <property type="molecule type" value="Genomic_DNA"/>
</dbReference>
<dbReference type="GO" id="GO:0005524">
    <property type="term" value="F:ATP binding"/>
    <property type="evidence" value="ECO:0007669"/>
    <property type="project" value="InterPro"/>
</dbReference>
<name>U6GB09_EIMAC</name>
<dbReference type="PROSITE" id="PS00113">
    <property type="entry name" value="ADENYLATE_KINASE"/>
    <property type="match status" value="1"/>
</dbReference>
<dbReference type="InterPro" id="IPR036193">
    <property type="entry name" value="ADK_active_lid_dom_sf"/>
</dbReference>
<reference evidence="7" key="2">
    <citation type="submission" date="2013-10" db="EMBL/GenBank/DDBJ databases">
        <authorList>
            <person name="Aslett M."/>
        </authorList>
    </citation>
    <scope>NUCLEOTIDE SEQUENCE</scope>
    <source>
        <strain evidence="7">Houghton</strain>
    </source>
</reference>
<dbReference type="InterPro" id="IPR033690">
    <property type="entry name" value="Adenylat_kinase_CS"/>
</dbReference>
<dbReference type="SUPFAM" id="SSF52540">
    <property type="entry name" value="P-loop containing nucleoside triphosphate hydrolases"/>
    <property type="match status" value="1"/>
</dbReference>
<organism evidence="7 8">
    <name type="scientific">Eimeria acervulina</name>
    <name type="common">Coccidian parasite</name>
    <dbReference type="NCBI Taxonomy" id="5801"/>
    <lineage>
        <taxon>Eukaryota</taxon>
        <taxon>Sar</taxon>
        <taxon>Alveolata</taxon>
        <taxon>Apicomplexa</taxon>
        <taxon>Conoidasida</taxon>
        <taxon>Coccidia</taxon>
        <taxon>Eucoccidiorida</taxon>
        <taxon>Eimeriorina</taxon>
        <taxon>Eimeriidae</taxon>
        <taxon>Eimeria</taxon>
    </lineage>
</organism>
<dbReference type="InterPro" id="IPR006259">
    <property type="entry name" value="Adenyl_kin_sub"/>
</dbReference>
<keyword evidence="4 5" id="KW-0418">Kinase</keyword>
<evidence type="ECO:0000313" key="8">
    <source>
        <dbReference type="Proteomes" id="UP000018050"/>
    </source>
</evidence>
<protein>
    <submittedName>
        <fullName evidence="7">Adenylate kinase, putative</fullName>
    </submittedName>
</protein>
<evidence type="ECO:0000259" key="6">
    <source>
        <dbReference type="Pfam" id="PF05191"/>
    </source>
</evidence>
<dbReference type="OMA" id="YPRNMSQ"/>